<name>A0A822XXY4_NELNU</name>
<feature type="region of interest" description="Disordered" evidence="1">
    <location>
        <begin position="1"/>
        <end position="43"/>
    </location>
</feature>
<dbReference type="AlphaFoldDB" id="A0A822XXY4"/>
<feature type="compositionally biased region" description="Basic and acidic residues" evidence="1">
    <location>
        <begin position="22"/>
        <end position="34"/>
    </location>
</feature>
<keyword evidence="3" id="KW-1185">Reference proteome</keyword>
<proteinExistence type="predicted"/>
<comment type="caution">
    <text evidence="2">The sequence shown here is derived from an EMBL/GenBank/DDBJ whole genome shotgun (WGS) entry which is preliminary data.</text>
</comment>
<evidence type="ECO:0000256" key="1">
    <source>
        <dbReference type="SAM" id="MobiDB-lite"/>
    </source>
</evidence>
<dbReference type="Proteomes" id="UP000607653">
    <property type="component" value="Unassembled WGS sequence"/>
</dbReference>
<dbReference type="EMBL" id="DUZY01000001">
    <property type="protein sequence ID" value="DAD24872.1"/>
    <property type="molecule type" value="Genomic_DNA"/>
</dbReference>
<organism evidence="2 3">
    <name type="scientific">Nelumbo nucifera</name>
    <name type="common">Sacred lotus</name>
    <dbReference type="NCBI Taxonomy" id="4432"/>
    <lineage>
        <taxon>Eukaryota</taxon>
        <taxon>Viridiplantae</taxon>
        <taxon>Streptophyta</taxon>
        <taxon>Embryophyta</taxon>
        <taxon>Tracheophyta</taxon>
        <taxon>Spermatophyta</taxon>
        <taxon>Magnoliopsida</taxon>
        <taxon>Proteales</taxon>
        <taxon>Nelumbonaceae</taxon>
        <taxon>Nelumbo</taxon>
    </lineage>
</organism>
<accession>A0A822XXY4</accession>
<reference evidence="2 3" key="1">
    <citation type="journal article" date="2020" name="Mol. Biol. Evol.">
        <title>Distinct Expression and Methylation Patterns for Genes with Different Fates following a Single Whole-Genome Duplication in Flowering Plants.</title>
        <authorList>
            <person name="Shi T."/>
            <person name="Rahmani R.S."/>
            <person name="Gugger P.F."/>
            <person name="Wang M."/>
            <person name="Li H."/>
            <person name="Zhang Y."/>
            <person name="Li Z."/>
            <person name="Wang Q."/>
            <person name="Van de Peer Y."/>
            <person name="Marchal K."/>
            <person name="Chen J."/>
        </authorList>
    </citation>
    <scope>NUCLEOTIDE SEQUENCE [LARGE SCALE GENOMIC DNA]</scope>
    <source>
        <tissue evidence="2">Leaf</tissue>
    </source>
</reference>
<evidence type="ECO:0000313" key="3">
    <source>
        <dbReference type="Proteomes" id="UP000607653"/>
    </source>
</evidence>
<sequence>MQRQGEGRRHLRRRPELQAGTGEDRVSEKGRKIGGEGVGRLGA</sequence>
<evidence type="ECO:0000313" key="2">
    <source>
        <dbReference type="EMBL" id="DAD24872.1"/>
    </source>
</evidence>
<gene>
    <name evidence="2" type="ORF">HUJ06_026336</name>
</gene>
<protein>
    <submittedName>
        <fullName evidence="2">Uncharacterized protein</fullName>
    </submittedName>
</protein>